<keyword evidence="9" id="KW-0067">ATP-binding</keyword>
<proteinExistence type="predicted"/>
<feature type="domain" description="Histidine kinase" evidence="15">
    <location>
        <begin position="906"/>
        <end position="1122"/>
    </location>
</feature>
<reference evidence="16 17" key="1">
    <citation type="submission" date="2018-06" db="EMBL/GenBank/DDBJ databases">
        <title>Genomic Encyclopedia of Archaeal and Bacterial Type Strains, Phase II (KMG-II): from individual species to whole genera.</title>
        <authorList>
            <person name="Goeker M."/>
        </authorList>
    </citation>
    <scope>NUCLEOTIDE SEQUENCE [LARGE SCALE GENOMIC DNA]</scope>
    <source>
        <strain evidence="16 17">DSM 6779</strain>
    </source>
</reference>
<dbReference type="SMART" id="SM00388">
    <property type="entry name" value="HisKA"/>
    <property type="match status" value="1"/>
</dbReference>
<dbReference type="Pfam" id="PF00512">
    <property type="entry name" value="HisKA"/>
    <property type="match status" value="1"/>
</dbReference>
<dbReference type="Gene3D" id="2.130.10.10">
    <property type="entry name" value="YVTN repeat-like/Quinoprotein amine dehydrogenase"/>
    <property type="match status" value="2"/>
</dbReference>
<protein>
    <recommendedName>
        <fullName evidence="3">histidine kinase</fullName>
        <ecNumber evidence="3">2.7.13.3</ecNumber>
    </recommendedName>
</protein>
<dbReference type="InterPro" id="IPR005467">
    <property type="entry name" value="His_kinase_dom"/>
</dbReference>
<keyword evidence="4" id="KW-1003">Cell membrane</keyword>
<evidence type="ECO:0000256" key="10">
    <source>
        <dbReference type="ARBA" id="ARBA00023012"/>
    </source>
</evidence>
<dbReference type="Pfam" id="PF07495">
    <property type="entry name" value="Y_Y_Y"/>
    <property type="match status" value="1"/>
</dbReference>
<dbReference type="InterPro" id="IPR011110">
    <property type="entry name" value="Reg_prop"/>
</dbReference>
<dbReference type="FunFam" id="3.30.565.10:FF:000023">
    <property type="entry name" value="PAS domain-containing sensor histidine kinase"/>
    <property type="match status" value="1"/>
</dbReference>
<dbReference type="SUPFAM" id="SSF47384">
    <property type="entry name" value="Homodimeric domain of signal transducing histidine kinase"/>
    <property type="match status" value="1"/>
</dbReference>
<dbReference type="FunFam" id="2.60.40.10:FF:000791">
    <property type="entry name" value="Two-component system sensor histidine kinase/response regulator"/>
    <property type="match status" value="1"/>
</dbReference>
<evidence type="ECO:0000256" key="13">
    <source>
        <dbReference type="SAM" id="Phobius"/>
    </source>
</evidence>
<comment type="subcellular location">
    <subcellularLocation>
        <location evidence="2">Cell membrane</location>
    </subcellularLocation>
</comment>
<dbReference type="SUPFAM" id="SSF63829">
    <property type="entry name" value="Calcium-dependent phosphotriesterase"/>
    <property type="match status" value="4"/>
</dbReference>
<sequence>MLRCLIILLSFTMIPLTWSQSSGFQFNSLDKEDGLAGNNTRCFLKDSKGFIWIGTAEGLSRYDGYTFKNYTHNLSDSSSLRDNNINAIAEAPDGRFWITAGDYFEIFDPRTDRFDHSQTLFDEQLQIPLVSRTAFATDDAGNIWIGNTSIGLFRYHQQLKIVEKISTATPGHVHPTDTITAIKADTDGNIWVCDYRGQVLCFSPNGVIVKQVQIPQLPNNFPQLFIDHQNTIWIYDMNSNYGLLRYLPSTGGLSMVSHESTKGRLQSNIVTSVIDVNDENIWVGTDHGGIQVINKNTLNISHIKSHPHRKRSLCSNSITNIYLDREGFIWIGSFKKGFSYYHPGLFNFNLYQINLDHSSCDALNDVDNFAEDASGNLWIGTNGSGLVYYNRKNDTFTQYKHDPNNVNSLSNDTVIGMHMDRRGRLWAGTYMGGLVCYDQGRFTRFLNNPDKPLSLSDNRVWDICEDRDGMLWVSTLQGGITIIDPHKNAVVKVIKGLDSPLRSYVVFDINKGRLGELWIATVDGLRMYNPDKDAWQYYDQQSSIKLSHNTVRTSIEDHSGLIWIATADGLNLLDRATGNITVLRTDDGLPSNNILTLLEDNQGRIWMSTTHGISMAERKNINNIDHVHFTNFDDKDGLQGKVFNEKSAFKTRQGEMIFGGSQGFNIFDPDKVALQNLHANTEITDFQVFNQSITPAIAIDGHIFSDQTIAYTSVVELEHQFNLFSIEFASLNFFFPERRKYQYLLEGFQNDWLTTESSNRRITYTNLNPGLYTFKVKSTNTDGSWNDTYSSLQIKILPPWWDTLLFKILAVSAVLALMIVAYYARFYSIQHQKRKLEQQVTERTRQLNDLNRELTIQQAEISLQNRELTDHRTHLEEMVEKRTAELEKALLKAESADRLKSAFLANMSHEIRTPMNAIFGFSALLRDSEITPEENNRFIDIIQSSCDTLLVIINDILDISKIEANQLEINKRKSNIHDIFREMENYYALQTANEVKIICDINHHTTNHEINTDPIRLHQIIVNLINNAIKFTHQGEIHYGYIDQGDILRFYVSDTGIGIDPKNFNDIFKEFNKLEPTNTKFYKGAGLGLSIAKKLTELLGGHIWLESTPGVGSTFYFTLPNA</sequence>
<evidence type="ECO:0000256" key="1">
    <source>
        <dbReference type="ARBA" id="ARBA00000085"/>
    </source>
</evidence>
<dbReference type="SUPFAM" id="SSF55874">
    <property type="entry name" value="ATPase domain of HSP90 chaperone/DNA topoisomerase II/histidine kinase"/>
    <property type="match status" value="1"/>
</dbReference>
<dbReference type="CDD" id="cd16922">
    <property type="entry name" value="HATPase_EvgS-ArcB-TorS-like"/>
    <property type="match status" value="1"/>
</dbReference>
<feature type="coiled-coil region" evidence="12">
    <location>
        <begin position="833"/>
        <end position="867"/>
    </location>
</feature>
<evidence type="ECO:0000256" key="9">
    <source>
        <dbReference type="ARBA" id="ARBA00022840"/>
    </source>
</evidence>
<evidence type="ECO:0000259" key="15">
    <source>
        <dbReference type="PROSITE" id="PS50109"/>
    </source>
</evidence>
<comment type="caution">
    <text evidence="16">The sequence shown here is derived from an EMBL/GenBank/DDBJ whole genome shotgun (WGS) entry which is preliminary data.</text>
</comment>
<dbReference type="GO" id="GO:0005524">
    <property type="term" value="F:ATP binding"/>
    <property type="evidence" value="ECO:0007669"/>
    <property type="project" value="UniProtKB-KW"/>
</dbReference>
<evidence type="ECO:0000256" key="14">
    <source>
        <dbReference type="SAM" id="SignalP"/>
    </source>
</evidence>
<evidence type="ECO:0000256" key="11">
    <source>
        <dbReference type="ARBA" id="ARBA00023136"/>
    </source>
</evidence>
<evidence type="ECO:0000256" key="12">
    <source>
        <dbReference type="SAM" id="Coils"/>
    </source>
</evidence>
<keyword evidence="6" id="KW-0808">Transferase</keyword>
<evidence type="ECO:0000256" key="6">
    <source>
        <dbReference type="ARBA" id="ARBA00022679"/>
    </source>
</evidence>
<dbReference type="PROSITE" id="PS50109">
    <property type="entry name" value="HIS_KIN"/>
    <property type="match status" value="1"/>
</dbReference>
<evidence type="ECO:0000313" key="17">
    <source>
        <dbReference type="Proteomes" id="UP000249239"/>
    </source>
</evidence>
<keyword evidence="7" id="KW-0547">Nucleotide-binding</keyword>
<dbReference type="OrthoDB" id="9797097at2"/>
<evidence type="ECO:0000256" key="2">
    <source>
        <dbReference type="ARBA" id="ARBA00004236"/>
    </source>
</evidence>
<keyword evidence="13" id="KW-1133">Transmembrane helix</keyword>
<dbReference type="InterPro" id="IPR011123">
    <property type="entry name" value="Y_Y_Y"/>
</dbReference>
<dbReference type="InterPro" id="IPR036097">
    <property type="entry name" value="HisK_dim/P_sf"/>
</dbReference>
<evidence type="ECO:0000313" key="16">
    <source>
        <dbReference type="EMBL" id="PZX14964.1"/>
    </source>
</evidence>
<dbReference type="FunFam" id="1.10.287.130:FF:000002">
    <property type="entry name" value="Two-component osmosensing histidine kinase"/>
    <property type="match status" value="1"/>
</dbReference>
<evidence type="ECO:0000256" key="5">
    <source>
        <dbReference type="ARBA" id="ARBA00022553"/>
    </source>
</evidence>
<dbReference type="InterPro" id="IPR003594">
    <property type="entry name" value="HATPase_dom"/>
</dbReference>
<dbReference type="SMART" id="SM00387">
    <property type="entry name" value="HATPase_c"/>
    <property type="match status" value="1"/>
</dbReference>
<dbReference type="InterPro" id="IPR036890">
    <property type="entry name" value="HATPase_C_sf"/>
</dbReference>
<dbReference type="Gene3D" id="2.60.40.10">
    <property type="entry name" value="Immunoglobulins"/>
    <property type="match status" value="1"/>
</dbReference>
<keyword evidence="5" id="KW-0597">Phosphoprotein</keyword>
<dbReference type="InterPro" id="IPR015943">
    <property type="entry name" value="WD40/YVTN_repeat-like_dom_sf"/>
</dbReference>
<feature type="transmembrane region" description="Helical" evidence="13">
    <location>
        <begin position="804"/>
        <end position="824"/>
    </location>
</feature>
<dbReference type="EMBL" id="QKZK01000018">
    <property type="protein sequence ID" value="PZX14964.1"/>
    <property type="molecule type" value="Genomic_DNA"/>
</dbReference>
<feature type="signal peptide" evidence="14">
    <location>
        <begin position="1"/>
        <end position="19"/>
    </location>
</feature>
<dbReference type="Pfam" id="PF07494">
    <property type="entry name" value="Reg_prop"/>
    <property type="match status" value="7"/>
</dbReference>
<dbReference type="PANTHER" id="PTHR43547">
    <property type="entry name" value="TWO-COMPONENT HISTIDINE KINASE"/>
    <property type="match status" value="1"/>
</dbReference>
<dbReference type="PRINTS" id="PR00344">
    <property type="entry name" value="BCTRLSENSOR"/>
</dbReference>
<dbReference type="AlphaFoldDB" id="A0A2W7NDY8"/>
<dbReference type="InterPro" id="IPR013783">
    <property type="entry name" value="Ig-like_fold"/>
</dbReference>
<dbReference type="InterPro" id="IPR003661">
    <property type="entry name" value="HisK_dim/P_dom"/>
</dbReference>
<keyword evidence="11 13" id="KW-0472">Membrane</keyword>
<feature type="chain" id="PRO_5016051831" description="histidine kinase" evidence="14">
    <location>
        <begin position="20"/>
        <end position="1122"/>
    </location>
</feature>
<evidence type="ECO:0000256" key="7">
    <source>
        <dbReference type="ARBA" id="ARBA00022741"/>
    </source>
</evidence>
<dbReference type="Gene3D" id="3.30.565.10">
    <property type="entry name" value="Histidine kinase-like ATPase, C-terminal domain"/>
    <property type="match status" value="1"/>
</dbReference>
<keyword evidence="8 16" id="KW-0418">Kinase</keyword>
<keyword evidence="17" id="KW-1185">Reference proteome</keyword>
<dbReference type="InterPro" id="IPR004358">
    <property type="entry name" value="Sig_transdc_His_kin-like_C"/>
</dbReference>
<comment type="catalytic activity">
    <reaction evidence="1">
        <text>ATP + protein L-histidine = ADP + protein N-phospho-L-histidine.</text>
        <dbReference type="EC" id="2.7.13.3"/>
    </reaction>
</comment>
<dbReference type="Proteomes" id="UP000249239">
    <property type="component" value="Unassembled WGS sequence"/>
</dbReference>
<organism evidence="16 17">
    <name type="scientific">Breznakibacter xylanolyticus</name>
    <dbReference type="NCBI Taxonomy" id="990"/>
    <lineage>
        <taxon>Bacteria</taxon>
        <taxon>Pseudomonadati</taxon>
        <taxon>Bacteroidota</taxon>
        <taxon>Bacteroidia</taxon>
        <taxon>Marinilabiliales</taxon>
        <taxon>Marinilabiliaceae</taxon>
        <taxon>Breznakibacter</taxon>
    </lineage>
</organism>
<gene>
    <name evidence="16" type="ORF">LX69_02293</name>
</gene>
<dbReference type="CDD" id="cd00082">
    <property type="entry name" value="HisKA"/>
    <property type="match status" value="1"/>
</dbReference>
<keyword evidence="13" id="KW-0812">Transmembrane</keyword>
<dbReference type="Pfam" id="PF02518">
    <property type="entry name" value="HATPase_c"/>
    <property type="match status" value="1"/>
</dbReference>
<keyword evidence="14" id="KW-0732">Signal</keyword>
<dbReference type="PANTHER" id="PTHR43547:SF2">
    <property type="entry name" value="HYBRID SIGNAL TRANSDUCTION HISTIDINE KINASE C"/>
    <property type="match status" value="1"/>
</dbReference>
<dbReference type="GO" id="GO:0005886">
    <property type="term" value="C:plasma membrane"/>
    <property type="evidence" value="ECO:0007669"/>
    <property type="project" value="UniProtKB-SubCell"/>
</dbReference>
<evidence type="ECO:0000256" key="8">
    <source>
        <dbReference type="ARBA" id="ARBA00022777"/>
    </source>
</evidence>
<keyword evidence="12" id="KW-0175">Coiled coil</keyword>
<dbReference type="EC" id="2.7.13.3" evidence="3"/>
<dbReference type="GO" id="GO:0000155">
    <property type="term" value="F:phosphorelay sensor kinase activity"/>
    <property type="evidence" value="ECO:0007669"/>
    <property type="project" value="InterPro"/>
</dbReference>
<accession>A0A2W7NDY8</accession>
<evidence type="ECO:0000256" key="3">
    <source>
        <dbReference type="ARBA" id="ARBA00012438"/>
    </source>
</evidence>
<keyword evidence="10" id="KW-0902">Two-component regulatory system</keyword>
<evidence type="ECO:0000256" key="4">
    <source>
        <dbReference type="ARBA" id="ARBA00022475"/>
    </source>
</evidence>
<dbReference type="Gene3D" id="1.10.287.130">
    <property type="match status" value="1"/>
</dbReference>
<name>A0A2W7NDY8_9BACT</name>